<dbReference type="InterPro" id="IPR016181">
    <property type="entry name" value="Acyl_CoA_acyltransferase"/>
</dbReference>
<dbReference type="GO" id="GO:0008999">
    <property type="term" value="F:protein-N-terminal-alanine acetyltransferase activity"/>
    <property type="evidence" value="ECO:0007669"/>
    <property type="project" value="TreeGrafter"/>
</dbReference>
<evidence type="ECO:0000259" key="1">
    <source>
        <dbReference type="PROSITE" id="PS51186"/>
    </source>
</evidence>
<dbReference type="HOGENOM" id="CLU_078023_0_0_1"/>
<dbReference type="PROSITE" id="PS51186">
    <property type="entry name" value="GNAT"/>
    <property type="match status" value="1"/>
</dbReference>
<name>A0A0C9XS64_9AGAR</name>
<feature type="domain" description="N-acetyltransferase" evidence="1">
    <location>
        <begin position="49"/>
        <end position="197"/>
    </location>
</feature>
<keyword evidence="3" id="KW-1185">Reference proteome</keyword>
<sequence>MSAEGTYDINFCFSVPEALESERVKLTPFIPSKHAETFFSAAKLHPEIFTYLPFGPYEAVDDFVDTLIEGRIRKNPGEILFAIFDKTRRTSDTNEVENNSALAGLVGLLNSSPTNLAIEIGFIMILPSFQRTHVTSNAVGLLLHYALDLPVDGGLGLRRAVWQANVFNEASVRSAERMGFKLEAVLRWDRVLPIDKDDARNKKGERNGDPRAGCVGRDTAMLSICWDDWESGGKEHVDSIMDRLE</sequence>
<dbReference type="Gene3D" id="3.40.630.30">
    <property type="match status" value="1"/>
</dbReference>
<dbReference type="InterPro" id="IPR000182">
    <property type="entry name" value="GNAT_dom"/>
</dbReference>
<dbReference type="SUPFAM" id="SSF55729">
    <property type="entry name" value="Acyl-CoA N-acyltransferases (Nat)"/>
    <property type="match status" value="1"/>
</dbReference>
<dbReference type="PANTHER" id="PTHR43441:SF5">
    <property type="entry name" value="FAMILY ACETYLTRANSFERASE, PUTATIVE-RELATED"/>
    <property type="match status" value="1"/>
</dbReference>
<dbReference type="OrthoDB" id="41238at2759"/>
<organism evidence="2 3">
    <name type="scientific">Laccaria amethystina LaAM-08-1</name>
    <dbReference type="NCBI Taxonomy" id="1095629"/>
    <lineage>
        <taxon>Eukaryota</taxon>
        <taxon>Fungi</taxon>
        <taxon>Dikarya</taxon>
        <taxon>Basidiomycota</taxon>
        <taxon>Agaricomycotina</taxon>
        <taxon>Agaricomycetes</taxon>
        <taxon>Agaricomycetidae</taxon>
        <taxon>Agaricales</taxon>
        <taxon>Agaricineae</taxon>
        <taxon>Hydnangiaceae</taxon>
        <taxon>Laccaria</taxon>
    </lineage>
</organism>
<reference evidence="3" key="2">
    <citation type="submission" date="2015-01" db="EMBL/GenBank/DDBJ databases">
        <title>Evolutionary Origins and Diversification of the Mycorrhizal Mutualists.</title>
        <authorList>
            <consortium name="DOE Joint Genome Institute"/>
            <consortium name="Mycorrhizal Genomics Consortium"/>
            <person name="Kohler A."/>
            <person name="Kuo A."/>
            <person name="Nagy L.G."/>
            <person name="Floudas D."/>
            <person name="Copeland A."/>
            <person name="Barry K.W."/>
            <person name="Cichocki N."/>
            <person name="Veneault-Fourrey C."/>
            <person name="LaButti K."/>
            <person name="Lindquist E.A."/>
            <person name="Lipzen A."/>
            <person name="Lundell T."/>
            <person name="Morin E."/>
            <person name="Murat C."/>
            <person name="Riley R."/>
            <person name="Ohm R."/>
            <person name="Sun H."/>
            <person name="Tunlid A."/>
            <person name="Henrissat B."/>
            <person name="Grigoriev I.V."/>
            <person name="Hibbett D.S."/>
            <person name="Martin F."/>
        </authorList>
    </citation>
    <scope>NUCLEOTIDE SEQUENCE [LARGE SCALE GENOMIC DNA]</scope>
    <source>
        <strain evidence="3">LaAM-08-1</strain>
    </source>
</reference>
<proteinExistence type="predicted"/>
<dbReference type="AlphaFoldDB" id="A0A0C9XS64"/>
<dbReference type="GO" id="GO:1990189">
    <property type="term" value="F:protein N-terminal-serine acetyltransferase activity"/>
    <property type="evidence" value="ECO:0007669"/>
    <property type="project" value="TreeGrafter"/>
</dbReference>
<dbReference type="InterPro" id="IPR051908">
    <property type="entry name" value="Ribosomal_N-acetyltransferase"/>
</dbReference>
<protein>
    <recommendedName>
        <fullName evidence="1">N-acetyltransferase domain-containing protein</fullName>
    </recommendedName>
</protein>
<dbReference type="EMBL" id="KN838622">
    <property type="protein sequence ID" value="KIK00567.1"/>
    <property type="molecule type" value="Genomic_DNA"/>
</dbReference>
<dbReference type="Pfam" id="PF13302">
    <property type="entry name" value="Acetyltransf_3"/>
    <property type="match status" value="1"/>
</dbReference>
<accession>A0A0C9XS64</accession>
<dbReference type="PANTHER" id="PTHR43441">
    <property type="entry name" value="RIBOSOMAL-PROTEIN-SERINE ACETYLTRANSFERASE"/>
    <property type="match status" value="1"/>
</dbReference>
<evidence type="ECO:0000313" key="2">
    <source>
        <dbReference type="EMBL" id="KIK00567.1"/>
    </source>
</evidence>
<gene>
    <name evidence="2" type="ORF">K443DRAFT_100051</name>
</gene>
<evidence type="ECO:0000313" key="3">
    <source>
        <dbReference type="Proteomes" id="UP000054477"/>
    </source>
</evidence>
<reference evidence="2 3" key="1">
    <citation type="submission" date="2014-04" db="EMBL/GenBank/DDBJ databases">
        <authorList>
            <consortium name="DOE Joint Genome Institute"/>
            <person name="Kuo A."/>
            <person name="Kohler A."/>
            <person name="Nagy L.G."/>
            <person name="Floudas D."/>
            <person name="Copeland A."/>
            <person name="Barry K.W."/>
            <person name="Cichocki N."/>
            <person name="Veneault-Fourrey C."/>
            <person name="LaButti K."/>
            <person name="Lindquist E.A."/>
            <person name="Lipzen A."/>
            <person name="Lundell T."/>
            <person name="Morin E."/>
            <person name="Murat C."/>
            <person name="Sun H."/>
            <person name="Tunlid A."/>
            <person name="Henrissat B."/>
            <person name="Grigoriev I.V."/>
            <person name="Hibbett D.S."/>
            <person name="Martin F."/>
            <person name="Nordberg H.P."/>
            <person name="Cantor M.N."/>
            <person name="Hua S.X."/>
        </authorList>
    </citation>
    <scope>NUCLEOTIDE SEQUENCE [LARGE SCALE GENOMIC DNA]</scope>
    <source>
        <strain evidence="2 3">LaAM-08-1</strain>
    </source>
</reference>
<dbReference type="Proteomes" id="UP000054477">
    <property type="component" value="Unassembled WGS sequence"/>
</dbReference>